<reference evidence="6" key="2">
    <citation type="submission" date="2020-09" db="EMBL/GenBank/DDBJ databases">
        <authorList>
            <person name="Sun Q."/>
            <person name="Zhou Y."/>
        </authorList>
    </citation>
    <scope>NUCLEOTIDE SEQUENCE</scope>
    <source>
        <strain evidence="6">CGMCC 1.15425</strain>
    </source>
</reference>
<evidence type="ECO:0000256" key="3">
    <source>
        <dbReference type="ARBA" id="ARBA00023004"/>
    </source>
</evidence>
<dbReference type="AlphaFoldDB" id="A0A917GRP0"/>
<dbReference type="GO" id="GO:0046872">
    <property type="term" value="F:metal ion binding"/>
    <property type="evidence" value="ECO:0007669"/>
    <property type="project" value="UniProtKB-KW"/>
</dbReference>
<evidence type="ECO:0000313" key="6">
    <source>
        <dbReference type="EMBL" id="GGG55111.1"/>
    </source>
</evidence>
<evidence type="ECO:0000313" key="7">
    <source>
        <dbReference type="Proteomes" id="UP000627715"/>
    </source>
</evidence>
<comment type="caution">
    <text evidence="6">The sequence shown here is derived from an EMBL/GenBank/DDBJ whole genome shotgun (WGS) entry which is preliminary data.</text>
</comment>
<keyword evidence="1 4" id="KW-0349">Heme</keyword>
<keyword evidence="2 4" id="KW-0479">Metal-binding</keyword>
<protein>
    <recommendedName>
        <fullName evidence="5">Cytochrome c domain-containing protein</fullName>
    </recommendedName>
</protein>
<feature type="domain" description="Cytochrome c" evidence="5">
    <location>
        <begin position="66"/>
        <end position="144"/>
    </location>
</feature>
<dbReference type="InterPro" id="IPR009056">
    <property type="entry name" value="Cyt_c-like_dom"/>
</dbReference>
<dbReference type="Pfam" id="PF00034">
    <property type="entry name" value="Cytochrom_C"/>
    <property type="match status" value="1"/>
</dbReference>
<name>A0A917GRP0_9GAMM</name>
<evidence type="ECO:0000259" key="5">
    <source>
        <dbReference type="PROSITE" id="PS51007"/>
    </source>
</evidence>
<reference evidence="6" key="1">
    <citation type="journal article" date="2014" name="Int. J. Syst. Evol. Microbiol.">
        <title>Complete genome sequence of Corynebacterium casei LMG S-19264T (=DSM 44701T), isolated from a smear-ripened cheese.</title>
        <authorList>
            <consortium name="US DOE Joint Genome Institute (JGI-PGF)"/>
            <person name="Walter F."/>
            <person name="Albersmeier A."/>
            <person name="Kalinowski J."/>
            <person name="Ruckert C."/>
        </authorList>
    </citation>
    <scope>NUCLEOTIDE SEQUENCE</scope>
    <source>
        <strain evidence="6">CGMCC 1.15425</strain>
    </source>
</reference>
<dbReference type="PANTHER" id="PTHR33751">
    <property type="entry name" value="CBB3-TYPE CYTOCHROME C OXIDASE SUBUNIT FIXP"/>
    <property type="match status" value="1"/>
</dbReference>
<accession>A0A917GRP0</accession>
<dbReference type="RefSeq" id="WP_082866333.1">
    <property type="nucleotide sequence ID" value="NZ_BMIY01000004.1"/>
</dbReference>
<organism evidence="6 7">
    <name type="scientific">Pseudohongiella nitratireducens</name>
    <dbReference type="NCBI Taxonomy" id="1768907"/>
    <lineage>
        <taxon>Bacteria</taxon>
        <taxon>Pseudomonadati</taxon>
        <taxon>Pseudomonadota</taxon>
        <taxon>Gammaproteobacteria</taxon>
        <taxon>Pseudomonadales</taxon>
        <taxon>Pseudohongiellaceae</taxon>
        <taxon>Pseudohongiella</taxon>
    </lineage>
</organism>
<keyword evidence="7" id="KW-1185">Reference proteome</keyword>
<evidence type="ECO:0000256" key="1">
    <source>
        <dbReference type="ARBA" id="ARBA00022617"/>
    </source>
</evidence>
<dbReference type="SUPFAM" id="SSF46626">
    <property type="entry name" value="Cytochrome c"/>
    <property type="match status" value="1"/>
</dbReference>
<dbReference type="EMBL" id="BMIY01000004">
    <property type="protein sequence ID" value="GGG55111.1"/>
    <property type="molecule type" value="Genomic_DNA"/>
</dbReference>
<dbReference type="PANTHER" id="PTHR33751:SF1">
    <property type="entry name" value="CBB3-TYPE CYTOCHROME C OXIDASE SUBUNIT FIXP"/>
    <property type="match status" value="1"/>
</dbReference>
<evidence type="ECO:0000256" key="2">
    <source>
        <dbReference type="ARBA" id="ARBA00022723"/>
    </source>
</evidence>
<dbReference type="Gene3D" id="1.10.760.10">
    <property type="entry name" value="Cytochrome c-like domain"/>
    <property type="match status" value="1"/>
</dbReference>
<evidence type="ECO:0000256" key="4">
    <source>
        <dbReference type="PROSITE-ProRule" id="PRU00433"/>
    </source>
</evidence>
<dbReference type="PROSITE" id="PS51007">
    <property type="entry name" value="CYTC"/>
    <property type="match status" value="1"/>
</dbReference>
<gene>
    <name evidence="6" type="ORF">GCM10011403_10220</name>
</gene>
<dbReference type="GO" id="GO:0020037">
    <property type="term" value="F:heme binding"/>
    <property type="evidence" value="ECO:0007669"/>
    <property type="project" value="InterPro"/>
</dbReference>
<dbReference type="Proteomes" id="UP000627715">
    <property type="component" value="Unassembled WGS sequence"/>
</dbReference>
<sequence length="144" mass="14915">MKQFYIPGLAFLAAAVLLAIGYSGLDLPNQARVHDCSGECYEQYVAENGTILEQQRAAAEAAASASPAELGREAFGACQACHGADGSGGVGPSLVGQSQEFVVEALTAYKNRETRGPQSSVMYATAGGLSETDMSNLGAYVETL</sequence>
<keyword evidence="3 4" id="KW-0408">Iron</keyword>
<dbReference type="OrthoDB" id="9796421at2"/>
<dbReference type="InterPro" id="IPR036909">
    <property type="entry name" value="Cyt_c-like_dom_sf"/>
</dbReference>
<dbReference type="GO" id="GO:0009055">
    <property type="term" value="F:electron transfer activity"/>
    <property type="evidence" value="ECO:0007669"/>
    <property type="project" value="InterPro"/>
</dbReference>
<dbReference type="InterPro" id="IPR050597">
    <property type="entry name" value="Cytochrome_c_Oxidase_Subunit"/>
</dbReference>
<proteinExistence type="predicted"/>